<proteinExistence type="predicted"/>
<dbReference type="EMBL" id="JASSZA010000001">
    <property type="protein sequence ID" value="KAK2121649.1"/>
    <property type="molecule type" value="Genomic_DNA"/>
</dbReference>
<protein>
    <submittedName>
        <fullName evidence="1">Uncharacterized protein</fullName>
    </submittedName>
</protein>
<evidence type="ECO:0000313" key="1">
    <source>
        <dbReference type="EMBL" id="KAK2121649.1"/>
    </source>
</evidence>
<gene>
    <name evidence="1" type="ORF">P7K49_003035</name>
</gene>
<accession>A0ABQ9WJ20</accession>
<reference evidence="1 2" key="1">
    <citation type="submission" date="2023-05" db="EMBL/GenBank/DDBJ databases">
        <title>B98-5 Cell Line De Novo Hybrid Assembly: An Optical Mapping Approach.</title>
        <authorList>
            <person name="Kananen K."/>
            <person name="Auerbach J.A."/>
            <person name="Kautto E."/>
            <person name="Blachly J.S."/>
        </authorList>
    </citation>
    <scope>NUCLEOTIDE SEQUENCE [LARGE SCALE GENOMIC DNA]</scope>
    <source>
        <strain evidence="1">B95-8</strain>
        <tissue evidence="1">Cell line</tissue>
    </source>
</reference>
<keyword evidence="2" id="KW-1185">Reference proteome</keyword>
<dbReference type="Proteomes" id="UP001266305">
    <property type="component" value="Unassembled WGS sequence"/>
</dbReference>
<evidence type="ECO:0000313" key="2">
    <source>
        <dbReference type="Proteomes" id="UP001266305"/>
    </source>
</evidence>
<sequence>MRKPTLKSVKELIFVLHMNETLWFVVSNTDWVFEAALHSIEYTESAHPAFTTDLSELQPQELIKFTVTKVDCCSEGSLPQELEQGPTTPLSGGVALIPSLPYSDKGTTCLSQDVWEGEPPGNANHWGIVSDQIVNEFEWGPFGKTDLYHRIHLNVQNA</sequence>
<organism evidence="1 2">
    <name type="scientific">Saguinus oedipus</name>
    <name type="common">Cotton-top tamarin</name>
    <name type="synonym">Oedipomidas oedipus</name>
    <dbReference type="NCBI Taxonomy" id="9490"/>
    <lineage>
        <taxon>Eukaryota</taxon>
        <taxon>Metazoa</taxon>
        <taxon>Chordata</taxon>
        <taxon>Craniata</taxon>
        <taxon>Vertebrata</taxon>
        <taxon>Euteleostomi</taxon>
        <taxon>Mammalia</taxon>
        <taxon>Eutheria</taxon>
        <taxon>Euarchontoglires</taxon>
        <taxon>Primates</taxon>
        <taxon>Haplorrhini</taxon>
        <taxon>Platyrrhini</taxon>
        <taxon>Cebidae</taxon>
        <taxon>Callitrichinae</taxon>
        <taxon>Saguinus</taxon>
    </lineage>
</organism>
<name>A0ABQ9WJ20_SAGOE</name>
<comment type="caution">
    <text evidence="1">The sequence shown here is derived from an EMBL/GenBank/DDBJ whole genome shotgun (WGS) entry which is preliminary data.</text>
</comment>